<dbReference type="GO" id="GO:0017038">
    <property type="term" value="P:protein import"/>
    <property type="evidence" value="ECO:0007669"/>
    <property type="project" value="TreeGrafter"/>
</dbReference>
<evidence type="ECO:0000256" key="3">
    <source>
        <dbReference type="ARBA" id="ARBA00022692"/>
    </source>
</evidence>
<gene>
    <name evidence="9" type="primary">exbB_1</name>
    <name evidence="9" type="ORF">ROH8110_00570</name>
</gene>
<evidence type="ECO:0000256" key="6">
    <source>
        <dbReference type="RuleBase" id="RU004057"/>
    </source>
</evidence>
<dbReference type="GO" id="GO:0005886">
    <property type="term" value="C:plasma membrane"/>
    <property type="evidence" value="ECO:0007669"/>
    <property type="project" value="UniProtKB-SubCell"/>
</dbReference>
<keyword evidence="10" id="KW-1185">Reference proteome</keyword>
<evidence type="ECO:0000259" key="8">
    <source>
        <dbReference type="Pfam" id="PF01618"/>
    </source>
</evidence>
<comment type="similarity">
    <text evidence="6">Belongs to the exbB/tolQ family.</text>
</comment>
<keyword evidence="2" id="KW-1003">Cell membrane</keyword>
<dbReference type="EMBL" id="FWFU01000001">
    <property type="protein sequence ID" value="SLN18479.1"/>
    <property type="molecule type" value="Genomic_DNA"/>
</dbReference>
<protein>
    <submittedName>
        <fullName evidence="9">Biopolymer transport protein ExbB</fullName>
    </submittedName>
</protein>
<evidence type="ECO:0000256" key="7">
    <source>
        <dbReference type="SAM" id="Phobius"/>
    </source>
</evidence>
<keyword evidence="4 7" id="KW-1133">Transmembrane helix</keyword>
<keyword evidence="6" id="KW-0653">Protein transport</keyword>
<evidence type="ECO:0000256" key="2">
    <source>
        <dbReference type="ARBA" id="ARBA00022475"/>
    </source>
</evidence>
<feature type="transmembrane region" description="Helical" evidence="7">
    <location>
        <begin position="177"/>
        <end position="198"/>
    </location>
</feature>
<dbReference type="PANTHER" id="PTHR30625:SF11">
    <property type="entry name" value="MOTA_TOLQ_EXBB PROTON CHANNEL DOMAIN-CONTAINING PROTEIN"/>
    <property type="match status" value="1"/>
</dbReference>
<keyword evidence="5 7" id="KW-0472">Membrane</keyword>
<dbReference type="InterPro" id="IPR002898">
    <property type="entry name" value="MotA_ExbB_proton_chnl"/>
</dbReference>
<organism evidence="9 10">
    <name type="scientific">Roseovarius halotolerans</name>
    <dbReference type="NCBI Taxonomy" id="505353"/>
    <lineage>
        <taxon>Bacteria</taxon>
        <taxon>Pseudomonadati</taxon>
        <taxon>Pseudomonadota</taxon>
        <taxon>Alphaproteobacteria</taxon>
        <taxon>Rhodobacterales</taxon>
        <taxon>Roseobacteraceae</taxon>
        <taxon>Roseovarius</taxon>
    </lineage>
</organism>
<dbReference type="PANTHER" id="PTHR30625">
    <property type="entry name" value="PROTEIN TOLQ"/>
    <property type="match status" value="1"/>
</dbReference>
<name>A0A1X6YE25_9RHOB</name>
<dbReference type="Proteomes" id="UP000193207">
    <property type="component" value="Unassembled WGS sequence"/>
</dbReference>
<proteinExistence type="inferred from homology"/>
<feature type="domain" description="MotA/TolQ/ExbB proton channel" evidence="8">
    <location>
        <begin position="93"/>
        <end position="210"/>
    </location>
</feature>
<sequence>MDSILGEDGALVGAQIAQAADFILLGGPAIWAIAALSVIALALILWKIWRLALLGAWAGGRRARRAVELWAQGLEESAVQELQGRRTCRAVLIRAAMDARRDISLDDAGARAETERVARNLIAEARSGLRPLELIATIAPLLGLLGTVLGMIAAFQALQEAGSQTDPATLAGGIWEALLTTAAGMAVAIPASMALTWFESVVDGLRLEMEDAATRIFLRPVREPVEPVAARVAG</sequence>
<evidence type="ECO:0000256" key="1">
    <source>
        <dbReference type="ARBA" id="ARBA00004651"/>
    </source>
</evidence>
<feature type="transmembrane region" description="Helical" evidence="7">
    <location>
        <begin position="134"/>
        <end position="157"/>
    </location>
</feature>
<comment type="subcellular location">
    <subcellularLocation>
        <location evidence="1">Cell membrane</location>
        <topology evidence="1">Multi-pass membrane protein</topology>
    </subcellularLocation>
    <subcellularLocation>
        <location evidence="6">Membrane</location>
        <topology evidence="6">Multi-pass membrane protein</topology>
    </subcellularLocation>
</comment>
<dbReference type="InterPro" id="IPR050790">
    <property type="entry name" value="ExbB/TolQ_transport"/>
</dbReference>
<evidence type="ECO:0000256" key="5">
    <source>
        <dbReference type="ARBA" id="ARBA00023136"/>
    </source>
</evidence>
<accession>A0A1X6YE25</accession>
<evidence type="ECO:0000313" key="10">
    <source>
        <dbReference type="Proteomes" id="UP000193207"/>
    </source>
</evidence>
<dbReference type="Pfam" id="PF01618">
    <property type="entry name" value="MotA_ExbB"/>
    <property type="match status" value="1"/>
</dbReference>
<feature type="transmembrane region" description="Helical" evidence="7">
    <location>
        <begin position="29"/>
        <end position="49"/>
    </location>
</feature>
<evidence type="ECO:0000313" key="9">
    <source>
        <dbReference type="EMBL" id="SLN18479.1"/>
    </source>
</evidence>
<reference evidence="9 10" key="1">
    <citation type="submission" date="2017-03" db="EMBL/GenBank/DDBJ databases">
        <authorList>
            <person name="Afonso C.L."/>
            <person name="Miller P.J."/>
            <person name="Scott M.A."/>
            <person name="Spackman E."/>
            <person name="Goraichik I."/>
            <person name="Dimitrov K.M."/>
            <person name="Suarez D.L."/>
            <person name="Swayne D.E."/>
        </authorList>
    </citation>
    <scope>NUCLEOTIDE SEQUENCE [LARGE SCALE GENOMIC DNA]</scope>
    <source>
        <strain evidence="9 10">CECT 8110</strain>
    </source>
</reference>
<dbReference type="AlphaFoldDB" id="A0A1X6YE25"/>
<keyword evidence="3 7" id="KW-0812">Transmembrane</keyword>
<evidence type="ECO:0000256" key="4">
    <source>
        <dbReference type="ARBA" id="ARBA00022989"/>
    </source>
</evidence>
<keyword evidence="6" id="KW-0813">Transport</keyword>